<dbReference type="InterPro" id="IPR008622">
    <property type="entry name" value="FliT"/>
</dbReference>
<dbReference type="Proteomes" id="UP001140978">
    <property type="component" value="Unassembled WGS sequence"/>
</dbReference>
<evidence type="ECO:0000313" key="8">
    <source>
        <dbReference type="Proteomes" id="UP001140978"/>
    </source>
</evidence>
<dbReference type="RefSeq" id="WP_053311865.1">
    <property type="nucleotide sequence ID" value="NZ_CALYLA010000016.1"/>
</dbReference>
<evidence type="ECO:0000256" key="5">
    <source>
        <dbReference type="ARBA" id="ARBA00093797"/>
    </source>
</evidence>
<keyword evidence="7" id="KW-0966">Cell projection</keyword>
<accession>A0A7X6N5F6</accession>
<dbReference type="Proteomes" id="UP001152658">
    <property type="component" value="Unassembled WGS sequence"/>
</dbReference>
<keyword evidence="4" id="KW-0143">Chaperone</keyword>
<keyword evidence="3" id="KW-1005">Bacterial flagellum biogenesis</keyword>
<keyword evidence="2" id="KW-0963">Cytoplasm</keyword>
<dbReference type="EMBL" id="JAKNAX010000012">
    <property type="protein sequence ID" value="MDE1346077.1"/>
    <property type="molecule type" value="Genomic_DNA"/>
</dbReference>
<protein>
    <recommendedName>
        <fullName evidence="5">Flagellar protein FliT</fullName>
    </recommendedName>
</protein>
<evidence type="ECO:0000313" key="6">
    <source>
        <dbReference type="EMBL" id="CAH8218919.1"/>
    </source>
</evidence>
<evidence type="ECO:0000256" key="4">
    <source>
        <dbReference type="ARBA" id="ARBA00023186"/>
    </source>
</evidence>
<organism evidence="7 8">
    <name type="scientific">Vibrio aestuarianus</name>
    <dbReference type="NCBI Taxonomy" id="28171"/>
    <lineage>
        <taxon>Bacteria</taxon>
        <taxon>Pseudomonadati</taxon>
        <taxon>Pseudomonadota</taxon>
        <taxon>Gammaproteobacteria</taxon>
        <taxon>Vibrionales</taxon>
        <taxon>Vibrionaceae</taxon>
        <taxon>Vibrio</taxon>
    </lineage>
</organism>
<keyword evidence="7" id="KW-0969">Cilium</keyword>
<evidence type="ECO:0000256" key="1">
    <source>
        <dbReference type="ARBA" id="ARBA00004514"/>
    </source>
</evidence>
<sequence>MEQLLLTLSDLDHQIKAILAIEEINTEEINHLVDKRERILQNLLMYASENPQFANSAQWHNAIDETKHLVELMQSKTVEIGKTLQKYRHGNKSVQQYKKFL</sequence>
<dbReference type="EMBL" id="CALYLK010000131">
    <property type="protein sequence ID" value="CAH8218919.1"/>
    <property type="molecule type" value="Genomic_DNA"/>
</dbReference>
<evidence type="ECO:0000313" key="7">
    <source>
        <dbReference type="EMBL" id="MDE1346077.1"/>
    </source>
</evidence>
<keyword evidence="7" id="KW-0282">Flagellum</keyword>
<comment type="subcellular location">
    <subcellularLocation>
        <location evidence="1">Cytoplasm</location>
        <location evidence="1">Cytosol</location>
    </subcellularLocation>
</comment>
<reference evidence="6" key="2">
    <citation type="submission" date="2022-06" db="EMBL/GenBank/DDBJ databases">
        <authorList>
            <person name="Goudenege D."/>
            <person name="Le Roux F."/>
        </authorList>
    </citation>
    <scope>NUCLEOTIDE SEQUENCE</scope>
    <source>
        <strain evidence="6">12-063</strain>
    </source>
</reference>
<name>A0A7X6N5F6_9VIBR</name>
<gene>
    <name evidence="7" type="ORF">L9X51_06445</name>
    <name evidence="6" type="ORF">VAE063_900382</name>
</gene>
<keyword evidence="9" id="KW-1185">Reference proteome</keyword>
<dbReference type="Pfam" id="PF05400">
    <property type="entry name" value="FliT"/>
    <property type="match status" value="1"/>
</dbReference>
<evidence type="ECO:0000256" key="3">
    <source>
        <dbReference type="ARBA" id="ARBA00022795"/>
    </source>
</evidence>
<evidence type="ECO:0000313" key="9">
    <source>
        <dbReference type="Proteomes" id="UP001152658"/>
    </source>
</evidence>
<proteinExistence type="predicted"/>
<dbReference type="AlphaFoldDB" id="A0A7X6N5F6"/>
<reference evidence="7" key="1">
    <citation type="submission" date="2022-02" db="EMBL/GenBank/DDBJ databases">
        <title>Emergence and expansion in Europe of a Vibrio aestuarianus clonal complex pathogenic for oysters.</title>
        <authorList>
            <person name="Mesnil A."/>
            <person name="Travers M.-A."/>
        </authorList>
    </citation>
    <scope>NUCLEOTIDE SEQUENCE</scope>
    <source>
        <strain evidence="7">19_064_15T1</strain>
    </source>
</reference>
<evidence type="ECO:0000256" key="2">
    <source>
        <dbReference type="ARBA" id="ARBA00022490"/>
    </source>
</evidence>
<comment type="caution">
    <text evidence="7">The sequence shown here is derived from an EMBL/GenBank/DDBJ whole genome shotgun (WGS) entry which is preliminary data.</text>
</comment>